<feature type="compositionally biased region" description="Acidic residues" evidence="1">
    <location>
        <begin position="128"/>
        <end position="170"/>
    </location>
</feature>
<evidence type="ECO:0000313" key="2">
    <source>
        <dbReference type="EMBL" id="PUU77200.1"/>
    </source>
</evidence>
<accession>A0A2T6ZNZ0</accession>
<evidence type="ECO:0000313" key="3">
    <source>
        <dbReference type="Proteomes" id="UP000244722"/>
    </source>
</evidence>
<keyword evidence="3" id="KW-1185">Reference proteome</keyword>
<dbReference type="OrthoDB" id="6105938at2759"/>
<protein>
    <submittedName>
        <fullName evidence="2">Uncharacterized protein</fullName>
    </submittedName>
</protein>
<dbReference type="AlphaFoldDB" id="A0A2T6ZNZ0"/>
<evidence type="ECO:0000256" key="1">
    <source>
        <dbReference type="SAM" id="MobiDB-lite"/>
    </source>
</evidence>
<sequence>MATQVSTAAIATFFKGYNSAHYTYDPTLAVDDEFSRLEQEQQWEPEEVQEHRKLLDRAVHLANFFWKHEWGGYAFQEGAAYDDEFWRLCQKKRWDEDRIGRAEAEFLKISGGSMESLMAARNRMPEETAPEETVPEETVPEEEAETAPAEEAEVTSEQELETSSEQEEDAETVRPEDPEAPEVQGAIARFFTLHNCLNYTYSNQAPRIEFQELAEVKERAWKARDPRGTRHKDFWKTEEFRTLKRDYHEAVEERFDGLLDMRAGDVEGYRMETWEFIVELFRLGDVPISKSKASKLIKRIYVNIYDFLEFLEAYDSSTVEGCAAEDEKYERASVLCHPSRADLAQYSLENNKVYSLKAAKVDGTLRLLLQHL</sequence>
<dbReference type="Proteomes" id="UP000244722">
    <property type="component" value="Unassembled WGS sequence"/>
</dbReference>
<gene>
    <name evidence="2" type="ORF">B9Z19DRAFT_987622</name>
</gene>
<proteinExistence type="predicted"/>
<feature type="region of interest" description="Disordered" evidence="1">
    <location>
        <begin position="122"/>
        <end position="181"/>
    </location>
</feature>
<reference evidence="2 3" key="1">
    <citation type="submission" date="2017-04" db="EMBL/GenBank/DDBJ databases">
        <title>Draft genome sequence of Tuber borchii Vittad., a whitish edible truffle.</title>
        <authorList>
            <consortium name="DOE Joint Genome Institute"/>
            <person name="Murat C."/>
            <person name="Kuo A."/>
            <person name="Barry K.W."/>
            <person name="Clum A."/>
            <person name="Dockter R.B."/>
            <person name="Fauchery L."/>
            <person name="Iotti M."/>
            <person name="Kohler A."/>
            <person name="Labutti K."/>
            <person name="Lindquist E.A."/>
            <person name="Lipzen A."/>
            <person name="Ohm R.A."/>
            <person name="Wang M."/>
            <person name="Grigoriev I.V."/>
            <person name="Zambonelli A."/>
            <person name="Martin F.M."/>
        </authorList>
    </citation>
    <scope>NUCLEOTIDE SEQUENCE [LARGE SCALE GENOMIC DNA]</scope>
    <source>
        <strain evidence="2 3">Tbo3840</strain>
    </source>
</reference>
<organism evidence="2 3">
    <name type="scientific">Tuber borchii</name>
    <name type="common">White truffle</name>
    <dbReference type="NCBI Taxonomy" id="42251"/>
    <lineage>
        <taxon>Eukaryota</taxon>
        <taxon>Fungi</taxon>
        <taxon>Dikarya</taxon>
        <taxon>Ascomycota</taxon>
        <taxon>Pezizomycotina</taxon>
        <taxon>Pezizomycetes</taxon>
        <taxon>Pezizales</taxon>
        <taxon>Tuberaceae</taxon>
        <taxon>Tuber</taxon>
    </lineage>
</organism>
<name>A0A2T6ZNZ0_TUBBO</name>
<dbReference type="EMBL" id="NESQ01000159">
    <property type="protein sequence ID" value="PUU77200.1"/>
    <property type="molecule type" value="Genomic_DNA"/>
</dbReference>
<comment type="caution">
    <text evidence="2">The sequence shown here is derived from an EMBL/GenBank/DDBJ whole genome shotgun (WGS) entry which is preliminary data.</text>
</comment>